<name>A0A097PUE5_9RETR</name>
<reference evidence="2" key="1">
    <citation type="submission" date="2014-07" db="EMBL/GenBank/DDBJ databases">
        <title>Massive parallel sequencing of EIAV proviral genomes.</title>
        <authorList>
            <person name="Capomaccio S."/>
            <person name="Katia C."/>
            <person name="Passamonti F."/>
            <person name="Coletti M."/>
            <person name="Autorino G."/>
        </authorList>
    </citation>
    <scope>NUCLEOTIDE SEQUENCE</scope>
    <source>
        <strain evidence="2">DE</strain>
    </source>
</reference>
<proteinExistence type="predicted"/>
<feature type="region of interest" description="Disordered" evidence="1">
    <location>
        <begin position="1"/>
        <end position="29"/>
    </location>
</feature>
<dbReference type="Pfam" id="PF11129">
    <property type="entry name" value="EIAV_Rev"/>
    <property type="match status" value="1"/>
</dbReference>
<feature type="compositionally biased region" description="Basic and acidic residues" evidence="1">
    <location>
        <begin position="147"/>
        <end position="160"/>
    </location>
</feature>
<gene>
    <name evidence="2" type="primary">rev</name>
</gene>
<organism evidence="2">
    <name type="scientific">Equine infectious anemia virus</name>
    <dbReference type="NCBI Taxonomy" id="11665"/>
    <lineage>
        <taxon>Viruses</taxon>
        <taxon>Riboviria</taxon>
        <taxon>Pararnavirae</taxon>
        <taxon>Artverviricota</taxon>
        <taxon>Revtraviricetes</taxon>
        <taxon>Ortervirales</taxon>
        <taxon>Retroviridae</taxon>
        <taxon>Orthoretrovirinae</taxon>
        <taxon>Lentivirus</taxon>
        <taxon>Lentivirus equinfane</taxon>
    </lineage>
</organism>
<accession>A0A097PUE5</accession>
<evidence type="ECO:0000256" key="1">
    <source>
        <dbReference type="SAM" id="MobiDB-lite"/>
    </source>
</evidence>
<feature type="region of interest" description="Disordered" evidence="1">
    <location>
        <begin position="147"/>
        <end position="167"/>
    </location>
</feature>
<dbReference type="InterPro" id="IPR021311">
    <property type="entry name" value="EIAV_Rev"/>
</dbReference>
<protein>
    <submittedName>
        <fullName evidence="2">Rev</fullName>
    </submittedName>
</protein>
<dbReference type="EMBL" id="KM247554">
    <property type="protein sequence ID" value="AIU56816.1"/>
    <property type="molecule type" value="Genomic_DNA"/>
</dbReference>
<sequence>MAEGRDSRYQEEMIPKEESKGKEEKGRNDWWKIAPQTPLDNDDWCWILRQSLPEEKTPSQTCIARRALGPGPVQSTPSRRERWLRGQIQQAESLQEQLEWRIRGVQQSAEALRGINQEIWRELQWTRRHQGDYSNFYSSKREERRWGEESKPRILKPGDSKRRRKHL</sequence>
<evidence type="ECO:0000313" key="2">
    <source>
        <dbReference type="EMBL" id="AIU56816.1"/>
    </source>
</evidence>